<evidence type="ECO:0000313" key="3">
    <source>
        <dbReference type="Proteomes" id="UP000249218"/>
    </source>
</evidence>
<name>A0A2W1B6S1_HELAM</name>
<reference evidence="2 3" key="1">
    <citation type="journal article" date="2017" name="BMC Biol.">
        <title>Genomic innovations, transcriptional plasticity and gene loss underlying the evolution and divergence of two highly polyphagous and invasive Helicoverpa pest species.</title>
        <authorList>
            <person name="Pearce S.L."/>
            <person name="Clarke D.F."/>
            <person name="East P.D."/>
            <person name="Elfekih S."/>
            <person name="Gordon K.H."/>
            <person name="Jermiin L.S."/>
            <person name="McGaughran A."/>
            <person name="Oakeshott J.G."/>
            <person name="Papanikolaou A."/>
            <person name="Perera O.P."/>
            <person name="Rane R.V."/>
            <person name="Richards S."/>
            <person name="Tay W.T."/>
            <person name="Walsh T.K."/>
            <person name="Anderson A."/>
            <person name="Anderson C.J."/>
            <person name="Asgari S."/>
            <person name="Board P.G."/>
            <person name="Bretschneider A."/>
            <person name="Campbell P.M."/>
            <person name="Chertemps T."/>
            <person name="Christeller J.T."/>
            <person name="Coppin C.W."/>
            <person name="Downes S.J."/>
            <person name="Duan G."/>
            <person name="Farnsworth C.A."/>
            <person name="Good R.T."/>
            <person name="Han L.B."/>
            <person name="Han Y.C."/>
            <person name="Hatje K."/>
            <person name="Horne I."/>
            <person name="Huang Y.P."/>
            <person name="Hughes D.S."/>
            <person name="Jacquin-Joly E."/>
            <person name="James W."/>
            <person name="Jhangiani S."/>
            <person name="Kollmar M."/>
            <person name="Kuwar S.S."/>
            <person name="Li S."/>
            <person name="Liu N.Y."/>
            <person name="Maibeche M.T."/>
            <person name="Miller J.R."/>
            <person name="Montagne N."/>
            <person name="Perry T."/>
            <person name="Qu J."/>
            <person name="Song S.V."/>
            <person name="Sutton G.G."/>
            <person name="Vogel H."/>
            <person name="Walenz B.P."/>
            <person name="Xu W."/>
            <person name="Zhang H.J."/>
            <person name="Zou Z."/>
            <person name="Batterham P."/>
            <person name="Edwards O.R."/>
            <person name="Feyereisen R."/>
            <person name="Gibbs R.A."/>
            <person name="Heckel D.G."/>
            <person name="McGrath A."/>
            <person name="Robin C."/>
            <person name="Scherer S.E."/>
            <person name="Worley K.C."/>
            <person name="Wu Y.D."/>
        </authorList>
    </citation>
    <scope>NUCLEOTIDE SEQUENCE [LARGE SCALE GENOMIC DNA]</scope>
    <source>
        <strain evidence="2">Harm_GR_Male_#8</strain>
        <tissue evidence="2">Whole organism</tissue>
    </source>
</reference>
<keyword evidence="3" id="KW-1185">Reference proteome</keyword>
<feature type="region of interest" description="Disordered" evidence="1">
    <location>
        <begin position="76"/>
        <end position="102"/>
    </location>
</feature>
<evidence type="ECO:0000313" key="2">
    <source>
        <dbReference type="EMBL" id="PZC71709.1"/>
    </source>
</evidence>
<gene>
    <name evidence="2" type="primary">HaOG212594</name>
    <name evidence="2" type="ORF">B5X24_HaOG212594</name>
</gene>
<evidence type="ECO:0000256" key="1">
    <source>
        <dbReference type="SAM" id="MobiDB-lite"/>
    </source>
</evidence>
<dbReference type="Proteomes" id="UP000249218">
    <property type="component" value="Unassembled WGS sequence"/>
</dbReference>
<sequence>MESTAATMNLQPLENIFSSDSLQQLRRLHAAVQRMRTAPLPLLATGTSRLSTSCPSLCKDGVVEADCSSPTHLDFYPQSRKGSGESTITSLLHDTNSLQPAW</sequence>
<dbReference type="EMBL" id="KZ150264">
    <property type="protein sequence ID" value="PZC71709.1"/>
    <property type="molecule type" value="Genomic_DNA"/>
</dbReference>
<dbReference type="OrthoDB" id="28045at2759"/>
<feature type="compositionally biased region" description="Polar residues" evidence="1">
    <location>
        <begin position="80"/>
        <end position="102"/>
    </location>
</feature>
<organism evidence="2 3">
    <name type="scientific">Helicoverpa armigera</name>
    <name type="common">Cotton bollworm</name>
    <name type="synonym">Heliothis armigera</name>
    <dbReference type="NCBI Taxonomy" id="29058"/>
    <lineage>
        <taxon>Eukaryota</taxon>
        <taxon>Metazoa</taxon>
        <taxon>Ecdysozoa</taxon>
        <taxon>Arthropoda</taxon>
        <taxon>Hexapoda</taxon>
        <taxon>Insecta</taxon>
        <taxon>Pterygota</taxon>
        <taxon>Neoptera</taxon>
        <taxon>Endopterygota</taxon>
        <taxon>Lepidoptera</taxon>
        <taxon>Glossata</taxon>
        <taxon>Ditrysia</taxon>
        <taxon>Noctuoidea</taxon>
        <taxon>Noctuidae</taxon>
        <taxon>Heliothinae</taxon>
        <taxon>Helicoverpa</taxon>
    </lineage>
</organism>
<proteinExistence type="predicted"/>
<dbReference type="AlphaFoldDB" id="A0A2W1B6S1"/>
<protein>
    <submittedName>
        <fullName evidence="2">Uncharacterized protein</fullName>
    </submittedName>
</protein>
<accession>A0A2W1B6S1</accession>